<evidence type="ECO:0000313" key="3">
    <source>
        <dbReference type="EMBL" id="GEK57026.1"/>
    </source>
</evidence>
<dbReference type="InterPro" id="IPR001296">
    <property type="entry name" value="Glyco_trans_1"/>
</dbReference>
<keyword evidence="4" id="KW-1185">Reference proteome</keyword>
<reference evidence="3 4" key="1">
    <citation type="submission" date="2019-07" db="EMBL/GenBank/DDBJ databases">
        <title>Whole genome shotgun sequence of Pseudoalteromonas espejiana NBRC 102222.</title>
        <authorList>
            <person name="Hosoyama A."/>
            <person name="Uohara A."/>
            <person name="Ohji S."/>
            <person name="Ichikawa N."/>
        </authorList>
    </citation>
    <scope>NUCLEOTIDE SEQUENCE [LARGE SCALE GENOMIC DNA]</scope>
    <source>
        <strain evidence="3 4">NBRC 102222</strain>
    </source>
</reference>
<dbReference type="PANTHER" id="PTHR12526:SF630">
    <property type="entry name" value="GLYCOSYLTRANSFERASE"/>
    <property type="match status" value="1"/>
</dbReference>
<dbReference type="GO" id="GO:0016757">
    <property type="term" value="F:glycosyltransferase activity"/>
    <property type="evidence" value="ECO:0007669"/>
    <property type="project" value="InterPro"/>
</dbReference>
<dbReference type="Pfam" id="PF00534">
    <property type="entry name" value="Glycos_transf_1"/>
    <property type="match status" value="1"/>
</dbReference>
<dbReference type="Gene3D" id="3.40.50.2000">
    <property type="entry name" value="Glycogen Phosphorylase B"/>
    <property type="match status" value="2"/>
</dbReference>
<dbReference type="PANTHER" id="PTHR12526">
    <property type="entry name" value="GLYCOSYLTRANSFERASE"/>
    <property type="match status" value="1"/>
</dbReference>
<dbReference type="RefSeq" id="WP_089346573.1">
    <property type="nucleotide sequence ID" value="NZ_BJUM01000073.1"/>
</dbReference>
<feature type="domain" description="Glycosyltransferase subfamily 4-like N-terminal" evidence="2">
    <location>
        <begin position="14"/>
        <end position="178"/>
    </location>
</feature>
<feature type="domain" description="Glycosyl transferase family 1" evidence="1">
    <location>
        <begin position="185"/>
        <end position="337"/>
    </location>
</feature>
<sequence length="361" mass="40342">MEKIAFIINSFGGGGAEKVTQQLLEYILSTNSAEIHLVLLNNDDIEYELPSQVIVHRLGGKSIRYVEYFLLLWKALKLANLLSANKIDHSISMLFRANVCNVMSKLFGNKNQIVISERSFSNFNSGNNLLINKLITFFYSKADRIIAISHGIKESLVSDFHLNASKIIVIHNPVKLNRYSVLPVQKENVEYISVGRLISLKNHELLIKAFSACVDINPKAKLIILGDGPLKEKLQGLVCSLSLQNHVTLTGFVENPGEYLKQSDIFVFSSLVEGFGNAITEAMSYGLPVISTNCPSGPSEILSGGDYGVLVKNDNVEELSRSMIKLMESLELRQHYSLMSQKRVLDFEISKIAEKYIKTIR</sequence>
<evidence type="ECO:0000313" key="4">
    <source>
        <dbReference type="Proteomes" id="UP000321419"/>
    </source>
</evidence>
<proteinExistence type="predicted"/>
<name>A0A510Y134_9GAMM</name>
<dbReference type="OrthoDB" id="4611853at2"/>
<dbReference type="GO" id="GO:1901135">
    <property type="term" value="P:carbohydrate derivative metabolic process"/>
    <property type="evidence" value="ECO:0007669"/>
    <property type="project" value="UniProtKB-ARBA"/>
</dbReference>
<protein>
    <recommendedName>
        <fullName evidence="5">Glycosyl transferase</fullName>
    </recommendedName>
</protein>
<dbReference type="EMBL" id="BJUM01000073">
    <property type="protein sequence ID" value="GEK57026.1"/>
    <property type="molecule type" value="Genomic_DNA"/>
</dbReference>
<evidence type="ECO:0000259" key="1">
    <source>
        <dbReference type="Pfam" id="PF00534"/>
    </source>
</evidence>
<dbReference type="InterPro" id="IPR028098">
    <property type="entry name" value="Glyco_trans_4-like_N"/>
</dbReference>
<organism evidence="3 4">
    <name type="scientific">Pseudoalteromonas espejiana</name>
    <dbReference type="NCBI Taxonomy" id="28107"/>
    <lineage>
        <taxon>Bacteria</taxon>
        <taxon>Pseudomonadati</taxon>
        <taxon>Pseudomonadota</taxon>
        <taxon>Gammaproteobacteria</taxon>
        <taxon>Alteromonadales</taxon>
        <taxon>Pseudoalteromonadaceae</taxon>
        <taxon>Pseudoalteromonas</taxon>
    </lineage>
</organism>
<gene>
    <name evidence="3" type="ORF">PES01_38710</name>
</gene>
<evidence type="ECO:0000259" key="2">
    <source>
        <dbReference type="Pfam" id="PF13439"/>
    </source>
</evidence>
<dbReference type="SUPFAM" id="SSF53756">
    <property type="entry name" value="UDP-Glycosyltransferase/glycogen phosphorylase"/>
    <property type="match status" value="1"/>
</dbReference>
<dbReference type="AlphaFoldDB" id="A0A510Y134"/>
<comment type="caution">
    <text evidence="3">The sequence shown here is derived from an EMBL/GenBank/DDBJ whole genome shotgun (WGS) entry which is preliminary data.</text>
</comment>
<accession>A0A510Y134</accession>
<dbReference type="Proteomes" id="UP000321419">
    <property type="component" value="Unassembled WGS sequence"/>
</dbReference>
<dbReference type="Pfam" id="PF13439">
    <property type="entry name" value="Glyco_transf_4"/>
    <property type="match status" value="1"/>
</dbReference>
<evidence type="ECO:0008006" key="5">
    <source>
        <dbReference type="Google" id="ProtNLM"/>
    </source>
</evidence>